<evidence type="ECO:0000256" key="2">
    <source>
        <dbReference type="ARBA" id="ARBA00022741"/>
    </source>
</evidence>
<sequence>VNLTKLYNEKLKAFYEKASNGIMEVAFAGAEKTGKSTFINAFIERNLLPSAHERTTFTITEVRYSEENKVEVEFYSKEEFNKEVLQKLLLEAHYPGWDKTELDILTWEEVDRHFKKLSTEQPEIYKGIQSQVDNDLKDILKDGKEIIKRHLTGGKNLYKEEDIEAYKEFIVDRYKSRAVKRVTIYTPKLENIKNVIIYDLPGFDSPTIVHSKFTEEMLKKVDAVVFVKKLIEPSIKRPEIQMINNVREEDGIPLREKTFYFLNQADYADDIYVLEKDKQKFIEELKEHNIYNGDDKIFAGSARAVLQKIGVENGKTQVMEKAKQLGVLDSIDELKKALRDFYERERAKILEHRSSKVLNDIKSIVQQIIELLEVYAEDSEQSSPVDEKFMLLVDEWRKSLRNELEDFQRKMKNKIYETKEKSESLSKKLELQITSKVTYPTDEEIEEAKKNVEVKTSTREERPDSFNKELREKISERLEREVRLQVSIAFENEINKIYQDVTSIFTDTLQKVSNALFPEKSINLKDNEQLQKSVENFVTKHEFAKMYEITALVMRFTGDIMEIMVSTPMSFQERNKKFKEIESEIYSLAAFYKDFDPSKPLIDSEFIKIVKGKRIYSENDYQKLANKLKESLKSGIDRIDEVLRRVRNEKIDVFYLIEKITKLAPKTVDEVFNIMNRLGDSTEANIQPSTYEEVLDEIKSDLENFKTIISEVIVKAVYPEKAFVNALSLYIRELISKLSFDSAGAEEFRKLALQAKRYIAEEYKGEHKKKQRFAWLSTRAIEELRNNLTKIG</sequence>
<dbReference type="GO" id="GO:0005525">
    <property type="term" value="F:GTP binding"/>
    <property type="evidence" value="ECO:0007669"/>
    <property type="project" value="UniProtKB-KW"/>
</dbReference>
<comment type="caution">
    <text evidence="7">The sequence shown here is derived from an EMBL/GenBank/DDBJ whole genome shotgun (WGS) entry which is preliminary data.</text>
</comment>
<accession>A0A7C5YEK0</accession>
<evidence type="ECO:0000256" key="1">
    <source>
        <dbReference type="ARBA" id="ARBA00004370"/>
    </source>
</evidence>
<dbReference type="GO" id="GO:0003924">
    <property type="term" value="F:GTPase activity"/>
    <property type="evidence" value="ECO:0007669"/>
    <property type="project" value="InterPro"/>
</dbReference>
<dbReference type="EMBL" id="DRXW01000319">
    <property type="protein sequence ID" value="HHR34350.1"/>
    <property type="molecule type" value="Genomic_DNA"/>
</dbReference>
<evidence type="ECO:0000256" key="5">
    <source>
        <dbReference type="ARBA" id="ARBA00023136"/>
    </source>
</evidence>
<dbReference type="InterPro" id="IPR027417">
    <property type="entry name" value="P-loop_NTPase"/>
</dbReference>
<keyword evidence="4" id="KW-0342">GTP-binding</keyword>
<dbReference type="PANTHER" id="PTHR10465:SF0">
    <property type="entry name" value="SARCALUMENIN"/>
    <property type="match status" value="1"/>
</dbReference>
<dbReference type="AlphaFoldDB" id="A0A7C5YEK0"/>
<evidence type="ECO:0000313" key="7">
    <source>
        <dbReference type="EMBL" id="HHR34350.1"/>
    </source>
</evidence>
<reference evidence="7" key="1">
    <citation type="journal article" date="2020" name="mSystems">
        <title>Genome- and Community-Level Interaction Insights into Carbon Utilization and Element Cycling Functions of Hydrothermarchaeota in Hydrothermal Sediment.</title>
        <authorList>
            <person name="Zhou Z."/>
            <person name="Liu Y."/>
            <person name="Xu W."/>
            <person name="Pan J."/>
            <person name="Luo Z.H."/>
            <person name="Li M."/>
        </authorList>
    </citation>
    <scope>NUCLEOTIDE SEQUENCE [LARGE SCALE GENOMIC DNA]</scope>
    <source>
        <strain evidence="7">SpSt-1088</strain>
    </source>
</reference>
<proteinExistence type="predicted"/>
<dbReference type="InterPro" id="IPR045063">
    <property type="entry name" value="Dynamin_N"/>
</dbReference>
<keyword evidence="3" id="KW-0378">Hydrolase</keyword>
<dbReference type="Gene3D" id="3.40.50.300">
    <property type="entry name" value="P-loop containing nucleotide triphosphate hydrolases"/>
    <property type="match status" value="1"/>
</dbReference>
<gene>
    <name evidence="7" type="ORF">ENM46_05340</name>
</gene>
<keyword evidence="5" id="KW-0472">Membrane</keyword>
<evidence type="ECO:0000256" key="4">
    <source>
        <dbReference type="ARBA" id="ARBA00023134"/>
    </source>
</evidence>
<keyword evidence="2" id="KW-0547">Nucleotide-binding</keyword>
<feature type="domain" description="Dynamin N-terminal" evidence="6">
    <location>
        <begin position="25"/>
        <end position="232"/>
    </location>
</feature>
<dbReference type="SUPFAM" id="SSF52540">
    <property type="entry name" value="P-loop containing nucleoside triphosphate hydrolases"/>
    <property type="match status" value="1"/>
</dbReference>
<name>A0A7C5YEK0_9BACT</name>
<comment type="subcellular location">
    <subcellularLocation>
        <location evidence="1">Membrane</location>
    </subcellularLocation>
</comment>
<dbReference type="InterPro" id="IPR027094">
    <property type="entry name" value="Mitofusin_fam"/>
</dbReference>
<dbReference type="Pfam" id="PF00350">
    <property type="entry name" value="Dynamin_N"/>
    <property type="match status" value="1"/>
</dbReference>
<protein>
    <recommendedName>
        <fullName evidence="6">Dynamin N-terminal domain-containing protein</fullName>
    </recommendedName>
</protein>
<dbReference type="CDD" id="cd00882">
    <property type="entry name" value="Ras_like_GTPase"/>
    <property type="match status" value="1"/>
</dbReference>
<evidence type="ECO:0000256" key="3">
    <source>
        <dbReference type="ARBA" id="ARBA00022801"/>
    </source>
</evidence>
<organism evidence="7">
    <name type="scientific">Fervidobacterium nodosum</name>
    <dbReference type="NCBI Taxonomy" id="2424"/>
    <lineage>
        <taxon>Bacteria</taxon>
        <taxon>Thermotogati</taxon>
        <taxon>Thermotogota</taxon>
        <taxon>Thermotogae</taxon>
        <taxon>Thermotogales</taxon>
        <taxon>Fervidobacteriaceae</taxon>
        <taxon>Fervidobacterium</taxon>
    </lineage>
</organism>
<dbReference type="PANTHER" id="PTHR10465">
    <property type="entry name" value="TRANSMEMBRANE GTPASE FZO1"/>
    <property type="match status" value="1"/>
</dbReference>
<evidence type="ECO:0000259" key="6">
    <source>
        <dbReference type="Pfam" id="PF00350"/>
    </source>
</evidence>
<feature type="non-terminal residue" evidence="7">
    <location>
        <position position="1"/>
    </location>
</feature>
<dbReference type="GO" id="GO:0016020">
    <property type="term" value="C:membrane"/>
    <property type="evidence" value="ECO:0007669"/>
    <property type="project" value="UniProtKB-SubCell"/>
</dbReference>